<dbReference type="SUPFAM" id="SSF56672">
    <property type="entry name" value="DNA/RNA polymerases"/>
    <property type="match status" value="1"/>
</dbReference>
<organism evidence="3 4">
    <name type="scientific">Patiria miniata</name>
    <name type="common">Bat star</name>
    <name type="synonym">Asterina miniata</name>
    <dbReference type="NCBI Taxonomy" id="46514"/>
    <lineage>
        <taxon>Eukaryota</taxon>
        <taxon>Metazoa</taxon>
        <taxon>Echinodermata</taxon>
        <taxon>Eleutherozoa</taxon>
        <taxon>Asterozoa</taxon>
        <taxon>Asteroidea</taxon>
        <taxon>Valvatacea</taxon>
        <taxon>Valvatida</taxon>
        <taxon>Asterinidae</taxon>
        <taxon>Patiria</taxon>
    </lineage>
</organism>
<keyword evidence="4" id="KW-1185">Reference proteome</keyword>
<name>A0A913ZWA1_PATMI</name>
<dbReference type="Gene3D" id="3.30.70.270">
    <property type="match status" value="1"/>
</dbReference>
<dbReference type="Pfam" id="PF00078">
    <property type="entry name" value="RVT_1"/>
    <property type="match status" value="1"/>
</dbReference>
<dbReference type="OrthoDB" id="775972at2759"/>
<dbReference type="PANTHER" id="PTHR37984:SF8">
    <property type="entry name" value="CCHC-TYPE DOMAIN-CONTAINING PROTEIN"/>
    <property type="match status" value="1"/>
</dbReference>
<dbReference type="RefSeq" id="XP_038055843.1">
    <property type="nucleotide sequence ID" value="XM_038199915.1"/>
</dbReference>
<sequence>MNCKYCGKSHSKGKCPAYGTTCSKCQKRNNYAQVCQSSGKDRTKRQPQKSTQKLHQMDGDESGSDESIYTVQSKPKQQYSVELAVETPTRDLTKTIRFQLDSGATCSTMKLTDYKQLSDTPPVPSKTKLKLYNGTIIHPVGAASLRCQIKGVTRKIHFEIVKDVPSSLLSGQAAEALGLMQYALECLVHAVTESPTQTKEQVLIEYKDVFTGLGRLPGHYHIDIDHSVSPTQNIRRRVPIPVRAELKRKLDSMTAQGTIARVTEPTKWIHNMVVVRKPNKIRVCLDPHGLKKAIKHNHYPIPTVDEVAPRLKNAKLLSVVDAKDGFLQVVLDEPSSYLTTFWTPYGRYRWLRMPFGISSAPEEFQRRLHECLEGLENIAVIADDILVYGSGETQAEAEASHDAAFTALLSRCRERNLKLNAAKLRYKLPSVTYMGHVFSSDGPSRPGENQGHTRHASPYRRPGSAETHRSGNLSG</sequence>
<dbReference type="InterPro" id="IPR043502">
    <property type="entry name" value="DNA/RNA_pol_sf"/>
</dbReference>
<feature type="region of interest" description="Disordered" evidence="1">
    <location>
        <begin position="437"/>
        <end position="475"/>
    </location>
</feature>
<evidence type="ECO:0000313" key="3">
    <source>
        <dbReference type="EnsemblMetazoa" id="XP_038055799.1"/>
    </source>
</evidence>
<dbReference type="EnsemblMetazoa" id="XM_038199915.1">
    <property type="protein sequence ID" value="XP_038055843.1"/>
    <property type="gene ID" value="LOC119727842"/>
</dbReference>
<accession>A0A913ZWA1</accession>
<dbReference type="OMA" id="MGTFETE"/>
<dbReference type="RefSeq" id="XP_038055799.1">
    <property type="nucleotide sequence ID" value="XM_038199871.1"/>
</dbReference>
<dbReference type="AlphaFoldDB" id="A0A913ZWA1"/>
<dbReference type="RefSeq" id="XP_038055832.1">
    <property type="nucleotide sequence ID" value="XM_038199904.1"/>
</dbReference>
<proteinExistence type="predicted"/>
<dbReference type="Gene3D" id="3.10.10.10">
    <property type="entry name" value="HIV Type 1 Reverse Transcriptase, subunit A, domain 1"/>
    <property type="match status" value="1"/>
</dbReference>
<dbReference type="InterPro" id="IPR043128">
    <property type="entry name" value="Rev_trsase/Diguanyl_cyclase"/>
</dbReference>
<dbReference type="GeneID" id="119727805"/>
<evidence type="ECO:0000259" key="2">
    <source>
        <dbReference type="Pfam" id="PF00078"/>
    </source>
</evidence>
<dbReference type="Proteomes" id="UP000887568">
    <property type="component" value="Unplaced"/>
</dbReference>
<dbReference type="CDD" id="cd05481">
    <property type="entry name" value="retropepsin_like_LTR_1"/>
    <property type="match status" value="1"/>
</dbReference>
<dbReference type="InterPro" id="IPR050951">
    <property type="entry name" value="Retrovirus_Pol_polyprotein"/>
</dbReference>
<dbReference type="InterPro" id="IPR000477">
    <property type="entry name" value="RT_dom"/>
</dbReference>
<dbReference type="PANTHER" id="PTHR37984">
    <property type="entry name" value="PROTEIN CBG26694"/>
    <property type="match status" value="1"/>
</dbReference>
<dbReference type="GeneID" id="119727842"/>
<dbReference type="EnsemblMetazoa" id="XM_038199904.1">
    <property type="protein sequence ID" value="XP_038055832.1"/>
    <property type="gene ID" value="LOC119727832"/>
</dbReference>
<dbReference type="GeneID" id="119727832"/>
<dbReference type="EnsemblMetazoa" id="XM_038199871.1">
    <property type="protein sequence ID" value="XP_038055799.1"/>
    <property type="gene ID" value="LOC119727805"/>
</dbReference>
<feature type="domain" description="Reverse transcriptase" evidence="2">
    <location>
        <begin position="277"/>
        <end position="437"/>
    </location>
</feature>
<evidence type="ECO:0000256" key="1">
    <source>
        <dbReference type="SAM" id="MobiDB-lite"/>
    </source>
</evidence>
<feature type="region of interest" description="Disordered" evidence="1">
    <location>
        <begin position="36"/>
        <end position="67"/>
    </location>
</feature>
<evidence type="ECO:0000313" key="4">
    <source>
        <dbReference type="Proteomes" id="UP000887568"/>
    </source>
</evidence>
<dbReference type="CDD" id="cd01647">
    <property type="entry name" value="RT_LTR"/>
    <property type="match status" value="1"/>
</dbReference>
<protein>
    <recommendedName>
        <fullName evidence="2">Reverse transcriptase domain-containing protein</fullName>
    </recommendedName>
</protein>
<reference evidence="3" key="1">
    <citation type="submission" date="2022-11" db="UniProtKB">
        <authorList>
            <consortium name="EnsemblMetazoa"/>
        </authorList>
    </citation>
    <scope>IDENTIFICATION</scope>
</reference>